<dbReference type="PROSITE" id="PS51064">
    <property type="entry name" value="IRS_PTB"/>
    <property type="match status" value="1"/>
</dbReference>
<feature type="compositionally biased region" description="Basic and acidic residues" evidence="1">
    <location>
        <begin position="851"/>
        <end position="863"/>
    </location>
</feature>
<dbReference type="SUPFAM" id="SSF50729">
    <property type="entry name" value="PH domain-like"/>
    <property type="match status" value="2"/>
</dbReference>
<dbReference type="Gene3D" id="2.30.29.30">
    <property type="entry name" value="Pleckstrin-homology domain (PH domain)/Phosphotyrosine-binding domain (PTB)"/>
    <property type="match status" value="2"/>
</dbReference>
<organism evidence="3 4">
    <name type="scientific">Arctia plantaginis</name>
    <name type="common">Wood tiger moth</name>
    <name type="synonym">Phalaena plantaginis</name>
    <dbReference type="NCBI Taxonomy" id="874455"/>
    <lineage>
        <taxon>Eukaryota</taxon>
        <taxon>Metazoa</taxon>
        <taxon>Ecdysozoa</taxon>
        <taxon>Arthropoda</taxon>
        <taxon>Hexapoda</taxon>
        <taxon>Insecta</taxon>
        <taxon>Pterygota</taxon>
        <taxon>Neoptera</taxon>
        <taxon>Endopterygota</taxon>
        <taxon>Lepidoptera</taxon>
        <taxon>Glossata</taxon>
        <taxon>Ditrysia</taxon>
        <taxon>Noctuoidea</taxon>
        <taxon>Erebidae</taxon>
        <taxon>Arctiinae</taxon>
        <taxon>Arctia</taxon>
    </lineage>
</organism>
<evidence type="ECO:0000256" key="1">
    <source>
        <dbReference type="SAM" id="MobiDB-lite"/>
    </source>
</evidence>
<feature type="region of interest" description="Disordered" evidence="1">
    <location>
        <begin position="329"/>
        <end position="357"/>
    </location>
</feature>
<gene>
    <name evidence="3" type="ORF">APLA_LOCUS6686</name>
</gene>
<feature type="compositionally biased region" description="Basic and acidic residues" evidence="1">
    <location>
        <begin position="490"/>
        <end position="501"/>
    </location>
</feature>
<dbReference type="Pfam" id="PF02174">
    <property type="entry name" value="IRS"/>
    <property type="match status" value="1"/>
</dbReference>
<feature type="region of interest" description="Disordered" evidence="1">
    <location>
        <begin position="929"/>
        <end position="984"/>
    </location>
</feature>
<accession>A0A8S0ZMC2</accession>
<sequence>MSFVKISPKTVGSGHRAAGTSLPRERRGVAARRVPGAASLRQWRAPTLAERAPQAAPRRRPPRCSVCDENRMNETTNEQIREGSLKLSLYTGGIFSRACASLRCTCDARQRRNDMADDNTIIEGTVKFRDGKKWKSRWCVMRKLSPVADCVHLQLYRDSKARWGGAASKASLSLQHYLGSESGFTLDKHSNTLALVCRDLVAILAFETRERLIQWQVKVSAQLGEPRHYLVLVGGAGAASVMGGGPVPSNKRLPAGPARLHLHERRLALTAGVPPRLLGIWELPHLRRYGVVEGRFCFEGGSHCGKGEGLHVLITDQAHEISRDFDLASQGRLSPRRRPNHFKRNEGVDSPKSHKAYRPDTRLSELNTIDHSLPPMDFRHYDEACGGEDNGAISPYWPSTERNQFPDMGLGDTASVHEGDSGDATAWGNGVGNVTLERCMSCISKLGAMSRSSTAALTPGAKHFNPAWTMEPVHESVPDTVTHSDSLPSADDKTEVCRCDEPPNLPPDRPPKPTRLDLNLNSRPMTCSCPHTAPAEDKSSRVGPYDNYDVPKLPSAEVEGEYYDTPKRLKECLSNELFKVTKSTTPNSVILKKPCGCLLKFGKRRREPTIVDSEENFQPVNCPCQRVTDWANNWIKLPYCRKNTVSSDNLQPNKENVMPISNDRSALYATIDLSRKTRRKSRPCEQQDDGFNSECAKMSMMRPVEIDNGPLANYENLSFALSLEHYENAKDLLRKAGVTQAELDAISANLKPISFTNVNGRNICTKCGHPQQRAQAKLDSLSISTNDDYLMMEPNVMEAKLEHSKTLPSGYTPMSPIGGFAFNTLKHPAKSPINRLLEEKSASNPTLCGPDECRRVQSHESGDVTRASGSSKERIERVEYRKRSSSADSSRFLEDVKEFEGNVDSHGSNSSIETLRNIALDHRMPTPCDCATDNKNSDAESSEASKDAEGREIPLTKRSSSVPGKAGGNRDSSSSNDSGVSSCSLRRAGELPDFELPLTTSATWRHYRSTRRAAACIHTSLPRRSKSTDPLRDFATLQRVRIPAKSSSAEAEVPVLTAKPLRSVVDTHSTSSGTSDMSDYIETLSICSSHSSTDTPVTMRVMRQTTSTLRPRSGKEYQNLDPRLTSVYRGPAPHALSRPHHVHYYTNLP</sequence>
<feature type="compositionally biased region" description="Low complexity" evidence="1">
    <location>
        <begin position="972"/>
        <end position="984"/>
    </location>
</feature>
<dbReference type="AlphaFoldDB" id="A0A8S0ZMC2"/>
<dbReference type="Proteomes" id="UP000494256">
    <property type="component" value="Unassembled WGS sequence"/>
</dbReference>
<dbReference type="InterPro" id="IPR011993">
    <property type="entry name" value="PH-like_dom_sf"/>
</dbReference>
<dbReference type="EMBL" id="CADEBD010000294">
    <property type="protein sequence ID" value="CAB3234484.1"/>
    <property type="molecule type" value="Genomic_DNA"/>
</dbReference>
<dbReference type="OrthoDB" id="205782at2759"/>
<protein>
    <recommendedName>
        <fullName evidence="2">IRS-type PTB domain-containing protein</fullName>
    </recommendedName>
</protein>
<evidence type="ECO:0000259" key="2">
    <source>
        <dbReference type="PROSITE" id="PS51064"/>
    </source>
</evidence>
<dbReference type="GO" id="GO:0007528">
    <property type="term" value="P:neuromuscular junction development"/>
    <property type="evidence" value="ECO:0007669"/>
    <property type="project" value="TreeGrafter"/>
</dbReference>
<feature type="region of interest" description="Disordered" evidence="1">
    <location>
        <begin position="841"/>
        <end position="874"/>
    </location>
</feature>
<evidence type="ECO:0000313" key="3">
    <source>
        <dbReference type="EMBL" id="CAB3234484.1"/>
    </source>
</evidence>
<dbReference type="SMART" id="SM01244">
    <property type="entry name" value="IRS"/>
    <property type="match status" value="1"/>
</dbReference>
<proteinExistence type="predicted"/>
<feature type="compositionally biased region" description="Basic and acidic residues" evidence="1">
    <location>
        <begin position="343"/>
        <end position="357"/>
    </location>
</feature>
<feature type="domain" description="IRS-type PTB" evidence="2">
    <location>
        <begin position="235"/>
        <end position="339"/>
    </location>
</feature>
<dbReference type="PANTHER" id="PTHR21636">
    <property type="entry name" value="PROTEIN DOK-7"/>
    <property type="match status" value="1"/>
</dbReference>
<comment type="caution">
    <text evidence="3">The sequence shown here is derived from an EMBL/GenBank/DDBJ whole genome shotgun (WGS) entry which is preliminary data.</text>
</comment>
<feature type="region of interest" description="Disordered" evidence="1">
    <location>
        <begin position="1"/>
        <end position="36"/>
    </location>
</feature>
<dbReference type="InterPro" id="IPR037746">
    <property type="entry name" value="Dok-7"/>
</dbReference>
<dbReference type="InterPro" id="IPR002404">
    <property type="entry name" value="IRS_PTB"/>
</dbReference>
<feature type="compositionally biased region" description="Basic and acidic residues" evidence="1">
    <location>
        <begin position="935"/>
        <end position="955"/>
    </location>
</feature>
<evidence type="ECO:0000313" key="4">
    <source>
        <dbReference type="Proteomes" id="UP000494256"/>
    </source>
</evidence>
<reference evidence="3 4" key="1">
    <citation type="submission" date="2020-04" db="EMBL/GenBank/DDBJ databases">
        <authorList>
            <person name="Wallbank WR R."/>
            <person name="Pardo Diaz C."/>
            <person name="Kozak K."/>
            <person name="Martin S."/>
            <person name="Jiggins C."/>
            <person name="Moest M."/>
            <person name="Warren A I."/>
            <person name="Byers J.R.P. K."/>
            <person name="Montejo-Kovacevich G."/>
            <person name="Yen C E."/>
        </authorList>
    </citation>
    <scope>NUCLEOTIDE SEQUENCE [LARGE SCALE GENOMIC DNA]</scope>
</reference>
<name>A0A8S0ZMC2_ARCPL</name>
<dbReference type="GO" id="GO:0019901">
    <property type="term" value="F:protein kinase binding"/>
    <property type="evidence" value="ECO:0007669"/>
    <property type="project" value="InterPro"/>
</dbReference>
<dbReference type="PANTHER" id="PTHR21636:SF2">
    <property type="entry name" value="PROTEIN DOK-7"/>
    <property type="match status" value="1"/>
</dbReference>
<feature type="region of interest" description="Disordered" evidence="1">
    <location>
        <begin position="477"/>
        <end position="514"/>
    </location>
</feature>